<dbReference type="InterPro" id="IPR024528">
    <property type="entry name" value="ThrE_2"/>
</dbReference>
<evidence type="ECO:0000256" key="6">
    <source>
        <dbReference type="ARBA" id="ARBA00023136"/>
    </source>
</evidence>
<evidence type="ECO:0000259" key="9">
    <source>
        <dbReference type="Pfam" id="PF12821"/>
    </source>
</evidence>
<evidence type="ECO:0000256" key="5">
    <source>
        <dbReference type="ARBA" id="ARBA00022989"/>
    </source>
</evidence>
<keyword evidence="6 8" id="KW-0472">Membrane</keyword>
<protein>
    <submittedName>
        <fullName evidence="10">Uncharacterized membrane protein YjjB, DUF3815 family</fullName>
    </submittedName>
</protein>
<keyword evidence="3" id="KW-0997">Cell inner membrane</keyword>
<dbReference type="Proteomes" id="UP000184342">
    <property type="component" value="Unassembled WGS sequence"/>
</dbReference>
<evidence type="ECO:0000313" key="10">
    <source>
        <dbReference type="EMBL" id="SHI98993.1"/>
    </source>
</evidence>
<feature type="transmembrane region" description="Helical" evidence="8">
    <location>
        <begin position="6"/>
        <end position="23"/>
    </location>
</feature>
<feature type="transmembrane region" description="Helical" evidence="8">
    <location>
        <begin position="79"/>
        <end position="99"/>
    </location>
</feature>
<evidence type="ECO:0000313" key="11">
    <source>
        <dbReference type="Proteomes" id="UP000184342"/>
    </source>
</evidence>
<evidence type="ECO:0000256" key="2">
    <source>
        <dbReference type="ARBA" id="ARBA00022475"/>
    </source>
</evidence>
<comment type="subcellular location">
    <subcellularLocation>
        <location evidence="1">Cell membrane</location>
        <topology evidence="1">Multi-pass membrane protein</topology>
    </subcellularLocation>
</comment>
<evidence type="ECO:0000256" key="1">
    <source>
        <dbReference type="ARBA" id="ARBA00004651"/>
    </source>
</evidence>
<gene>
    <name evidence="10" type="ORF">SAMN02745691_01151</name>
</gene>
<dbReference type="PANTHER" id="PTHR34390:SF1">
    <property type="entry name" value="SUCCINATE TRANSPORTER SUBUNIT YJJB-RELATED"/>
    <property type="match status" value="1"/>
</dbReference>
<keyword evidence="5 8" id="KW-1133">Transmembrane helix</keyword>
<dbReference type="Pfam" id="PF12821">
    <property type="entry name" value="ThrE_2"/>
    <property type="match status" value="1"/>
</dbReference>
<accession>A0A1M6FMX1</accession>
<feature type="domain" description="Threonine/Serine exporter ThrE" evidence="9">
    <location>
        <begin position="9"/>
        <end position="137"/>
    </location>
</feature>
<comment type="similarity">
    <text evidence="7">Belongs to the ThrE exporter (TC 2.A.79) family.</text>
</comment>
<dbReference type="InterPro" id="IPR050539">
    <property type="entry name" value="ThrE_Dicarb/AminoAcid_Exp"/>
</dbReference>
<feature type="transmembrane region" description="Helical" evidence="8">
    <location>
        <begin position="119"/>
        <end position="138"/>
    </location>
</feature>
<dbReference type="OrthoDB" id="9810047at2"/>
<sequence length="148" mass="16155">MTIDILVEILISFFVAFGFGIIFEVPKKYFLHMSIISALGRTVFIVLNEISGYSVVVSTFAAAFLIAALSHVQARVYKAPVTVFLIAGILPLVPGMGMYQSVSNFMDGLILDAVVEMVYTFMTAGAIAMAIFIVDSVFKVIKVKWPGM</sequence>
<evidence type="ECO:0000256" key="7">
    <source>
        <dbReference type="ARBA" id="ARBA00034125"/>
    </source>
</evidence>
<reference evidence="10 11" key="1">
    <citation type="submission" date="2016-11" db="EMBL/GenBank/DDBJ databases">
        <authorList>
            <person name="Jaros S."/>
            <person name="Januszkiewicz K."/>
            <person name="Wedrychowicz H."/>
        </authorList>
    </citation>
    <scope>NUCLEOTIDE SEQUENCE [LARGE SCALE GENOMIC DNA]</scope>
    <source>
        <strain evidence="10 11">DSM 15970</strain>
    </source>
</reference>
<dbReference type="GO" id="GO:0015744">
    <property type="term" value="P:succinate transport"/>
    <property type="evidence" value="ECO:0007669"/>
    <property type="project" value="TreeGrafter"/>
</dbReference>
<evidence type="ECO:0000256" key="3">
    <source>
        <dbReference type="ARBA" id="ARBA00022519"/>
    </source>
</evidence>
<name>A0A1M6FMX1_9FIRM</name>
<dbReference type="RefSeq" id="WP_073993409.1">
    <property type="nucleotide sequence ID" value="NZ_FQYT01000010.1"/>
</dbReference>
<dbReference type="STRING" id="1122934.SAMN02745691_01151"/>
<organism evidence="10 11">
    <name type="scientific">Parasporobacterium paucivorans DSM 15970</name>
    <dbReference type="NCBI Taxonomy" id="1122934"/>
    <lineage>
        <taxon>Bacteria</taxon>
        <taxon>Bacillati</taxon>
        <taxon>Bacillota</taxon>
        <taxon>Clostridia</taxon>
        <taxon>Lachnospirales</taxon>
        <taxon>Lachnospiraceae</taxon>
        <taxon>Parasporobacterium</taxon>
    </lineage>
</organism>
<evidence type="ECO:0000256" key="4">
    <source>
        <dbReference type="ARBA" id="ARBA00022692"/>
    </source>
</evidence>
<keyword evidence="4 8" id="KW-0812">Transmembrane</keyword>
<dbReference type="AlphaFoldDB" id="A0A1M6FMX1"/>
<dbReference type="EMBL" id="FQYT01000010">
    <property type="protein sequence ID" value="SHI98993.1"/>
    <property type="molecule type" value="Genomic_DNA"/>
</dbReference>
<keyword evidence="11" id="KW-1185">Reference proteome</keyword>
<proteinExistence type="inferred from homology"/>
<evidence type="ECO:0000256" key="8">
    <source>
        <dbReference type="SAM" id="Phobius"/>
    </source>
</evidence>
<dbReference type="PANTHER" id="PTHR34390">
    <property type="entry name" value="UPF0442 PROTEIN YJJB-RELATED"/>
    <property type="match status" value="1"/>
</dbReference>
<dbReference type="GO" id="GO:0005886">
    <property type="term" value="C:plasma membrane"/>
    <property type="evidence" value="ECO:0007669"/>
    <property type="project" value="UniProtKB-SubCell"/>
</dbReference>
<feature type="transmembrane region" description="Helical" evidence="8">
    <location>
        <begin position="53"/>
        <end position="72"/>
    </location>
</feature>
<keyword evidence="2" id="KW-1003">Cell membrane</keyword>